<dbReference type="Gene3D" id="3.80.10.10">
    <property type="entry name" value="Ribonuclease Inhibitor"/>
    <property type="match status" value="1"/>
</dbReference>
<accession>M2QVQ7</accession>
<name>M2QVQ7_CERS8</name>
<proteinExistence type="predicted"/>
<dbReference type="HOGENOM" id="CLU_038064_0_0_1"/>
<evidence type="ECO:0000313" key="2">
    <source>
        <dbReference type="Proteomes" id="UP000016930"/>
    </source>
</evidence>
<reference evidence="1 2" key="1">
    <citation type="journal article" date="2012" name="Proc. Natl. Acad. Sci. U.S.A.">
        <title>Comparative genomics of Ceriporiopsis subvermispora and Phanerochaete chrysosporium provide insight into selective ligninolysis.</title>
        <authorList>
            <person name="Fernandez-Fueyo E."/>
            <person name="Ruiz-Duenas F.J."/>
            <person name="Ferreira P."/>
            <person name="Floudas D."/>
            <person name="Hibbett D.S."/>
            <person name="Canessa P."/>
            <person name="Larrondo L.F."/>
            <person name="James T.Y."/>
            <person name="Seelenfreund D."/>
            <person name="Lobos S."/>
            <person name="Polanco R."/>
            <person name="Tello M."/>
            <person name="Honda Y."/>
            <person name="Watanabe T."/>
            <person name="Watanabe T."/>
            <person name="Ryu J.S."/>
            <person name="Kubicek C.P."/>
            <person name="Schmoll M."/>
            <person name="Gaskell J."/>
            <person name="Hammel K.E."/>
            <person name="St John F.J."/>
            <person name="Vanden Wymelenberg A."/>
            <person name="Sabat G."/>
            <person name="Splinter BonDurant S."/>
            <person name="Syed K."/>
            <person name="Yadav J.S."/>
            <person name="Doddapaneni H."/>
            <person name="Subramanian V."/>
            <person name="Lavin J.L."/>
            <person name="Oguiza J.A."/>
            <person name="Perez G."/>
            <person name="Pisabarro A.G."/>
            <person name="Ramirez L."/>
            <person name="Santoyo F."/>
            <person name="Master E."/>
            <person name="Coutinho P.M."/>
            <person name="Henrissat B."/>
            <person name="Lombard V."/>
            <person name="Magnuson J.K."/>
            <person name="Kuees U."/>
            <person name="Hori C."/>
            <person name="Igarashi K."/>
            <person name="Samejima M."/>
            <person name="Held B.W."/>
            <person name="Barry K.W."/>
            <person name="LaButti K.M."/>
            <person name="Lapidus A."/>
            <person name="Lindquist E.A."/>
            <person name="Lucas S.M."/>
            <person name="Riley R."/>
            <person name="Salamov A.A."/>
            <person name="Hoffmeister D."/>
            <person name="Schwenk D."/>
            <person name="Hadar Y."/>
            <person name="Yarden O."/>
            <person name="de Vries R.P."/>
            <person name="Wiebenga A."/>
            <person name="Stenlid J."/>
            <person name="Eastwood D."/>
            <person name="Grigoriev I.V."/>
            <person name="Berka R.M."/>
            <person name="Blanchette R.A."/>
            <person name="Kersten P."/>
            <person name="Martinez A.T."/>
            <person name="Vicuna R."/>
            <person name="Cullen D."/>
        </authorList>
    </citation>
    <scope>NUCLEOTIDE SEQUENCE [LARGE SCALE GENOMIC DNA]</scope>
    <source>
        <strain evidence="1 2">B</strain>
    </source>
</reference>
<dbReference type="InterPro" id="IPR032675">
    <property type="entry name" value="LRR_dom_sf"/>
</dbReference>
<sequence>MSTPPESSSMSSLMNDQGILSDAESNDVPGTDTLTNCSQIEEEWMDHSGSEYECDDEWVTRPCSPLRAGALPLELWWGIFKIIDDPRALLACGYTCVAFRDAVRRVVYGRAAQWIDRGMAKMQLAADPTGGYFFERLWFWSHCFLSWMSTFPIPSPRLRFLWISGPQTLQTTTHTLSLRFQTRLALSRLTTITHLELSHVHFSSFSDFARMVCALPNLATLKLDGVIVDDRGSSALQGAYFARDLRLKKLEIRNCAFGESHPIWNLLTAPSLSDSLKHIDIKSYATDSQRALQEIIVPSVELFSPNLVQLTTLRLLGWNLSCGDIRNTVCRNALSRSPAGLITTIEIDYCCDHAPPHLNEWRSLFSALDDTVTAGEFSCLRTITVSFWADHPLDVDSVRTLLSSQSHSSKWTAAFAMSSMVFEPETVHETHSVSLEGSQKTEVVAEECIEGITLCIVMGYPYGSYKVTVRYTPRQST</sequence>
<dbReference type="Proteomes" id="UP000016930">
    <property type="component" value="Unassembled WGS sequence"/>
</dbReference>
<organism evidence="1 2">
    <name type="scientific">Ceriporiopsis subvermispora (strain B)</name>
    <name type="common">White-rot fungus</name>
    <name type="synonym">Gelatoporia subvermispora</name>
    <dbReference type="NCBI Taxonomy" id="914234"/>
    <lineage>
        <taxon>Eukaryota</taxon>
        <taxon>Fungi</taxon>
        <taxon>Dikarya</taxon>
        <taxon>Basidiomycota</taxon>
        <taxon>Agaricomycotina</taxon>
        <taxon>Agaricomycetes</taxon>
        <taxon>Polyporales</taxon>
        <taxon>Gelatoporiaceae</taxon>
        <taxon>Gelatoporia</taxon>
    </lineage>
</organism>
<evidence type="ECO:0008006" key="3">
    <source>
        <dbReference type="Google" id="ProtNLM"/>
    </source>
</evidence>
<evidence type="ECO:0000313" key="1">
    <source>
        <dbReference type="EMBL" id="EMD41193.1"/>
    </source>
</evidence>
<dbReference type="EMBL" id="KB445791">
    <property type="protein sequence ID" value="EMD41193.1"/>
    <property type="molecule type" value="Genomic_DNA"/>
</dbReference>
<protein>
    <recommendedName>
        <fullName evidence="3">F-box domain-containing protein</fullName>
    </recommendedName>
</protein>
<dbReference type="SUPFAM" id="SSF52047">
    <property type="entry name" value="RNI-like"/>
    <property type="match status" value="1"/>
</dbReference>
<keyword evidence="2" id="KW-1185">Reference proteome</keyword>
<dbReference type="AlphaFoldDB" id="M2QVQ7"/>
<gene>
    <name evidence="1" type="ORF">CERSUDRAFT_109814</name>
</gene>